<feature type="coiled-coil region" evidence="6">
    <location>
        <begin position="140"/>
        <end position="192"/>
    </location>
</feature>
<dbReference type="PROSITE" id="PS50112">
    <property type="entry name" value="PAS"/>
    <property type="match status" value="1"/>
</dbReference>
<evidence type="ECO:0000256" key="4">
    <source>
        <dbReference type="ARBA" id="ARBA00022777"/>
    </source>
</evidence>
<dbReference type="SUPFAM" id="SSF55874">
    <property type="entry name" value="ATPase domain of HSP90 chaperone/DNA topoisomerase II/histidine kinase"/>
    <property type="match status" value="1"/>
</dbReference>
<dbReference type="InterPro" id="IPR036890">
    <property type="entry name" value="HATPase_C_sf"/>
</dbReference>
<evidence type="ECO:0000256" key="2">
    <source>
        <dbReference type="ARBA" id="ARBA00012438"/>
    </source>
</evidence>
<dbReference type="Gene3D" id="3.30.450.20">
    <property type="entry name" value="PAS domain"/>
    <property type="match status" value="1"/>
</dbReference>
<keyword evidence="4" id="KW-0418">Kinase</keyword>
<dbReference type="InterPro" id="IPR005467">
    <property type="entry name" value="His_kinase_dom"/>
</dbReference>
<gene>
    <name evidence="10" type="primary">sasA_3</name>
    <name evidence="10" type="ORF">ROLI_008800</name>
</gene>
<dbReference type="InterPro" id="IPR000014">
    <property type="entry name" value="PAS"/>
</dbReference>
<dbReference type="GO" id="GO:0016740">
    <property type="term" value="F:transferase activity"/>
    <property type="evidence" value="ECO:0007669"/>
    <property type="project" value="UniProtKB-KW"/>
</dbReference>
<dbReference type="NCBIfam" id="TIGR00229">
    <property type="entry name" value="sensory_box"/>
    <property type="match status" value="1"/>
</dbReference>
<keyword evidence="11" id="KW-1185">Reference proteome</keyword>
<dbReference type="Gene3D" id="1.10.287.130">
    <property type="match status" value="1"/>
</dbReference>
<accession>A0ABZ2BP87</accession>
<dbReference type="SUPFAM" id="SSF55785">
    <property type="entry name" value="PYP-like sensor domain (PAS domain)"/>
    <property type="match status" value="1"/>
</dbReference>
<dbReference type="SUPFAM" id="SSF47384">
    <property type="entry name" value="Homodimeric domain of signal transducing histidine kinase"/>
    <property type="match status" value="1"/>
</dbReference>
<evidence type="ECO:0000256" key="6">
    <source>
        <dbReference type="SAM" id="Coils"/>
    </source>
</evidence>
<dbReference type="EMBL" id="CP143423">
    <property type="protein sequence ID" value="WVX47809.1"/>
    <property type="molecule type" value="Genomic_DNA"/>
</dbReference>
<dbReference type="SMART" id="SM00387">
    <property type="entry name" value="HATPase_c"/>
    <property type="match status" value="1"/>
</dbReference>
<dbReference type="EC" id="2.7.13.3" evidence="2"/>
<name>A0ABZ2BP87_9RHOB</name>
<dbReference type="PROSITE" id="PS50113">
    <property type="entry name" value="PAC"/>
    <property type="match status" value="1"/>
</dbReference>
<dbReference type="Gene3D" id="3.30.565.10">
    <property type="entry name" value="Histidine kinase-like ATPase, C-terminal domain"/>
    <property type="match status" value="1"/>
</dbReference>
<evidence type="ECO:0000259" key="8">
    <source>
        <dbReference type="PROSITE" id="PS50112"/>
    </source>
</evidence>
<dbReference type="PANTHER" id="PTHR42878">
    <property type="entry name" value="TWO-COMPONENT HISTIDINE KINASE"/>
    <property type="match status" value="1"/>
</dbReference>
<dbReference type="InterPro" id="IPR004358">
    <property type="entry name" value="Sig_transdc_His_kin-like_C"/>
</dbReference>
<dbReference type="InterPro" id="IPR003594">
    <property type="entry name" value="HATPase_dom"/>
</dbReference>
<protein>
    <recommendedName>
        <fullName evidence="2">histidine kinase</fullName>
        <ecNumber evidence="2">2.7.13.3</ecNumber>
    </recommendedName>
</protein>
<feature type="domain" description="PAS" evidence="8">
    <location>
        <begin position="47"/>
        <end position="83"/>
    </location>
</feature>
<dbReference type="InterPro" id="IPR013655">
    <property type="entry name" value="PAS_fold_3"/>
</dbReference>
<dbReference type="InterPro" id="IPR000700">
    <property type="entry name" value="PAS-assoc_C"/>
</dbReference>
<sequence>MQVVQAQYIQQTPALVDESSLAFWSRMSELVPGIIYIFNHETMCNEYSNCTIAEFLGYTPEEVLAMGDAVLPTLVHHDDHERLFNYLGSLRSLPIGAESAFEYRMNSKLGNEVWMRSVDTVFETAPDGSVLRHIGVAVDITSQKRNENRLLEANETLEAQVRARTAELQALNEELETRVAQRTAELVETNRDLKQLTFVATHDLRVPVNNMTSLTHMLLEAEEALPPEHAETLTWMHDVCRQANDKLDALICVAQAHSAELSEFEAIDIANVADRVLVNLHFQVAQSKSVIRFDLEVKTVWFVPRELENILQSMIGNAIKYRAAERRPRIILRSRVYDNEVEVSIIDNGTGLDLARDEAKVFGLFKRAHATPEGAGVSLYAIRRILERIGGSIAVASEPGKGSCFSFRLPIGAGGT</sequence>
<keyword evidence="3 10" id="KW-0808">Transferase</keyword>
<evidence type="ECO:0000256" key="1">
    <source>
        <dbReference type="ARBA" id="ARBA00000085"/>
    </source>
</evidence>
<dbReference type="InterPro" id="IPR035965">
    <property type="entry name" value="PAS-like_dom_sf"/>
</dbReference>
<evidence type="ECO:0000259" key="7">
    <source>
        <dbReference type="PROSITE" id="PS50109"/>
    </source>
</evidence>
<organism evidence="10 11">
    <name type="scientific">Roseobacter fucihabitans</name>
    <dbReference type="NCBI Taxonomy" id="1537242"/>
    <lineage>
        <taxon>Bacteria</taxon>
        <taxon>Pseudomonadati</taxon>
        <taxon>Pseudomonadota</taxon>
        <taxon>Alphaproteobacteria</taxon>
        <taxon>Rhodobacterales</taxon>
        <taxon>Roseobacteraceae</taxon>
        <taxon>Roseobacter</taxon>
    </lineage>
</organism>
<dbReference type="InterPro" id="IPR050351">
    <property type="entry name" value="BphY/WalK/GraS-like"/>
</dbReference>
<dbReference type="RefSeq" id="WP_262386587.1">
    <property type="nucleotide sequence ID" value="NZ_CP143423.1"/>
</dbReference>
<evidence type="ECO:0000313" key="10">
    <source>
        <dbReference type="EMBL" id="WVX47809.1"/>
    </source>
</evidence>
<dbReference type="PROSITE" id="PS50109">
    <property type="entry name" value="HIS_KIN"/>
    <property type="match status" value="1"/>
</dbReference>
<dbReference type="InterPro" id="IPR036097">
    <property type="entry name" value="HisK_dim/P_sf"/>
</dbReference>
<dbReference type="PRINTS" id="PR00344">
    <property type="entry name" value="BCTRLSENSOR"/>
</dbReference>
<dbReference type="Pfam" id="PF08447">
    <property type="entry name" value="PAS_3"/>
    <property type="match status" value="1"/>
</dbReference>
<dbReference type="Pfam" id="PF02518">
    <property type="entry name" value="HATPase_c"/>
    <property type="match status" value="1"/>
</dbReference>
<dbReference type="PANTHER" id="PTHR42878:SF15">
    <property type="entry name" value="BACTERIOPHYTOCHROME"/>
    <property type="match status" value="1"/>
</dbReference>
<reference evidence="11" key="1">
    <citation type="submission" date="2024-01" db="EMBL/GenBank/DDBJ databases">
        <title>Roseobacter fucihabitans sp. nov., isolated from the brown alga Fucus spiralis.</title>
        <authorList>
            <person name="Hahnke S."/>
            <person name="Berger M."/>
            <person name="Schlingloff A."/>
            <person name="Athale I."/>
            <person name="Neumann-Schaal M."/>
            <person name="Adenaya A."/>
            <person name="Poehlein A."/>
            <person name="Daniel R."/>
            <person name="Pertersen J."/>
            <person name="Brinkhoff T."/>
        </authorList>
    </citation>
    <scope>NUCLEOTIDE SEQUENCE [LARGE SCALE GENOMIC DNA]</scope>
    <source>
        <strain evidence="11">B14</strain>
    </source>
</reference>
<keyword evidence="6" id="KW-0175">Coiled coil</keyword>
<feature type="domain" description="PAC" evidence="9">
    <location>
        <begin position="99"/>
        <end position="152"/>
    </location>
</feature>
<evidence type="ECO:0000256" key="5">
    <source>
        <dbReference type="ARBA" id="ARBA00023136"/>
    </source>
</evidence>
<dbReference type="CDD" id="cd00130">
    <property type="entry name" value="PAS"/>
    <property type="match status" value="1"/>
</dbReference>
<evidence type="ECO:0000259" key="9">
    <source>
        <dbReference type="PROSITE" id="PS50113"/>
    </source>
</evidence>
<proteinExistence type="predicted"/>
<dbReference type="Proteomes" id="UP001318682">
    <property type="component" value="Chromosome"/>
</dbReference>
<keyword evidence="5" id="KW-0472">Membrane</keyword>
<comment type="catalytic activity">
    <reaction evidence="1">
        <text>ATP + protein L-histidine = ADP + protein N-phospho-L-histidine.</text>
        <dbReference type="EC" id="2.7.13.3"/>
    </reaction>
</comment>
<evidence type="ECO:0000313" key="11">
    <source>
        <dbReference type="Proteomes" id="UP001318682"/>
    </source>
</evidence>
<evidence type="ECO:0000256" key="3">
    <source>
        <dbReference type="ARBA" id="ARBA00022679"/>
    </source>
</evidence>
<feature type="domain" description="Histidine kinase" evidence="7">
    <location>
        <begin position="199"/>
        <end position="413"/>
    </location>
</feature>